<dbReference type="Pfam" id="PF04717">
    <property type="entry name" value="Phage_base_V"/>
    <property type="match status" value="1"/>
</dbReference>
<reference evidence="2 3" key="1">
    <citation type="submission" date="2016-10" db="EMBL/GenBank/DDBJ databases">
        <authorList>
            <person name="de Groot N.N."/>
        </authorList>
    </citation>
    <scope>NUCLEOTIDE SEQUENCE [LARGE SCALE GENOMIC DNA]</scope>
    <source>
        <strain evidence="2 3">CGMCC 1.6133</strain>
    </source>
</reference>
<organism evidence="2 3">
    <name type="scientific">Billgrantia gudaonensis</name>
    <dbReference type="NCBI Taxonomy" id="376427"/>
    <lineage>
        <taxon>Bacteria</taxon>
        <taxon>Pseudomonadati</taxon>
        <taxon>Pseudomonadota</taxon>
        <taxon>Gammaproteobacteria</taxon>
        <taxon>Oceanospirillales</taxon>
        <taxon>Halomonadaceae</taxon>
        <taxon>Billgrantia</taxon>
    </lineage>
</organism>
<proteinExistence type="predicted"/>
<dbReference type="Proteomes" id="UP000198525">
    <property type="component" value="Unassembled WGS sequence"/>
</dbReference>
<dbReference type="InterPro" id="IPR037026">
    <property type="entry name" value="Vgr_OB-fold_dom_sf"/>
</dbReference>
<dbReference type="Gene3D" id="6.20.150.10">
    <property type="match status" value="1"/>
</dbReference>
<keyword evidence="3" id="KW-1185">Reference proteome</keyword>
<dbReference type="RefSeq" id="WP_089684647.1">
    <property type="nucleotide sequence ID" value="NZ_FNES01000004.1"/>
</dbReference>
<dbReference type="InterPro" id="IPR013046">
    <property type="entry name" value="GpV/Gp45"/>
</dbReference>
<dbReference type="STRING" id="376427.SAMN04487954_104324"/>
<accession>A0A1G8TIY0</accession>
<dbReference type="EMBL" id="FNES01000004">
    <property type="protein sequence ID" value="SDJ41519.1"/>
    <property type="molecule type" value="Genomic_DNA"/>
</dbReference>
<evidence type="ECO:0000313" key="3">
    <source>
        <dbReference type="Proteomes" id="UP000198525"/>
    </source>
</evidence>
<dbReference type="NCBIfam" id="TIGR01644">
    <property type="entry name" value="phage_P2_V"/>
    <property type="match status" value="1"/>
</dbReference>
<evidence type="ECO:0000259" key="1">
    <source>
        <dbReference type="Pfam" id="PF04717"/>
    </source>
</evidence>
<evidence type="ECO:0000313" key="2">
    <source>
        <dbReference type="EMBL" id="SDJ41519.1"/>
    </source>
</evidence>
<gene>
    <name evidence="2" type="ORF">SAMN04487954_104324</name>
</gene>
<name>A0A1G8TIY0_9GAMM</name>
<feature type="domain" description="Gp5/Type VI secretion system Vgr protein OB-fold" evidence="1">
    <location>
        <begin position="22"/>
        <end position="92"/>
    </location>
</feature>
<sequence length="167" mass="18471">MSRSPASHSAAELLRLIHNLVRLGTIAEVDHSARKLRVQVGRAGEITTAWLDWPVEMGRNYRRWRPLRKGQQVVLSCPGGDLVQAKITGMLYSSALSAPSDNPDLDLIEFDDGARFQYDSAAHEYIAETGSSRVTMDRDRILLSSNGSTLELDESGIRLNGAEIHLN</sequence>
<dbReference type="OrthoDB" id="4931325at2"/>
<dbReference type="Gene3D" id="2.40.50.230">
    <property type="entry name" value="Gp5 N-terminal domain"/>
    <property type="match status" value="1"/>
</dbReference>
<dbReference type="InterPro" id="IPR006531">
    <property type="entry name" value="Gp5/Vgr_OB"/>
</dbReference>
<dbReference type="AlphaFoldDB" id="A0A1G8TIY0"/>
<protein>
    <submittedName>
        <fullName evidence="2">Phage baseplate assembly protein V</fullName>
    </submittedName>
</protein>